<keyword evidence="2" id="KW-1185">Reference proteome</keyword>
<evidence type="ECO:0000313" key="1">
    <source>
        <dbReference type="EMBL" id="MCQ4635229.1"/>
    </source>
</evidence>
<sequence length="103" mass="12359">MDINDMDEMMMRCGKSSRQKELARRYLKSWNTDMTDEEAERLLGHEEFVKSIVKEYMRKELETILLRIKDLEGESGRKVRREKKESLLNDLRLLLPDLIDILE</sequence>
<organism evidence="1 2">
    <name type="scientific">Anaerovorax odorimutans</name>
    <dbReference type="NCBI Taxonomy" id="109327"/>
    <lineage>
        <taxon>Bacteria</taxon>
        <taxon>Bacillati</taxon>
        <taxon>Bacillota</taxon>
        <taxon>Clostridia</taxon>
        <taxon>Peptostreptococcales</taxon>
        <taxon>Anaerovoracaceae</taxon>
        <taxon>Anaerovorax</taxon>
    </lineage>
</organism>
<proteinExistence type="predicted"/>
<gene>
    <name evidence="1" type="ORF">NE619_00590</name>
</gene>
<dbReference type="Proteomes" id="UP001524502">
    <property type="component" value="Unassembled WGS sequence"/>
</dbReference>
<dbReference type="EMBL" id="JANFXK010000001">
    <property type="protein sequence ID" value="MCQ4635229.1"/>
    <property type="molecule type" value="Genomic_DNA"/>
</dbReference>
<comment type="caution">
    <text evidence="1">The sequence shown here is derived from an EMBL/GenBank/DDBJ whole genome shotgun (WGS) entry which is preliminary data.</text>
</comment>
<evidence type="ECO:0000313" key="2">
    <source>
        <dbReference type="Proteomes" id="UP001524502"/>
    </source>
</evidence>
<name>A0ABT1RJ72_9FIRM</name>
<reference evidence="1 2" key="1">
    <citation type="submission" date="2022-06" db="EMBL/GenBank/DDBJ databases">
        <title>Isolation of gut microbiota from human fecal samples.</title>
        <authorList>
            <person name="Pamer E.G."/>
            <person name="Barat B."/>
            <person name="Waligurski E."/>
            <person name="Medina S."/>
            <person name="Paddock L."/>
            <person name="Mostad J."/>
        </authorList>
    </citation>
    <scope>NUCLEOTIDE SEQUENCE [LARGE SCALE GENOMIC DNA]</scope>
    <source>
        <strain evidence="1 2">SL.3.17</strain>
    </source>
</reference>
<accession>A0ABT1RJ72</accession>
<dbReference type="RefSeq" id="WP_256130427.1">
    <property type="nucleotide sequence ID" value="NZ_JANFXK010000001.1"/>
</dbReference>
<protein>
    <submittedName>
        <fullName evidence="1">Uncharacterized protein</fullName>
    </submittedName>
</protein>